<organism evidence="3 4">
    <name type="scientific">Trifolium pratense</name>
    <name type="common">Red clover</name>
    <dbReference type="NCBI Taxonomy" id="57577"/>
    <lineage>
        <taxon>Eukaryota</taxon>
        <taxon>Viridiplantae</taxon>
        <taxon>Streptophyta</taxon>
        <taxon>Embryophyta</taxon>
        <taxon>Tracheophyta</taxon>
        <taxon>Spermatophyta</taxon>
        <taxon>Magnoliopsida</taxon>
        <taxon>eudicotyledons</taxon>
        <taxon>Gunneridae</taxon>
        <taxon>Pentapetalae</taxon>
        <taxon>rosids</taxon>
        <taxon>fabids</taxon>
        <taxon>Fabales</taxon>
        <taxon>Fabaceae</taxon>
        <taxon>Papilionoideae</taxon>
        <taxon>50 kb inversion clade</taxon>
        <taxon>NPAAA clade</taxon>
        <taxon>Hologalegina</taxon>
        <taxon>IRL clade</taxon>
        <taxon>Trifolieae</taxon>
        <taxon>Trifolium</taxon>
    </lineage>
</organism>
<protein>
    <submittedName>
        <fullName evidence="3">Elmo domain-containing protein a-like</fullName>
    </submittedName>
</protein>
<evidence type="ECO:0000259" key="1">
    <source>
        <dbReference type="PROSITE" id="PS51335"/>
    </source>
</evidence>
<sequence length="282" mass="32256">MQVDEDEIYWRHRKEDGKLEWSHNSTHLISQLTQCFSTAMVGSRSWIGGLFHRVNIRQNDKFVDYPLTPLEEERLQRLQERLQVPYDETNPDHQESLKALWKCSFPNVCLKGLISDQWKEMGWQGANPSTDFRGCGIISLENLLFFARKYPASFHKLMLKKDGVRATWEYPFAVAGINISFMLIQMLDLCSGGATNNADAIGKRAIVRRPKQNTRLAGLQSVVQIALIFCVCPYTTNSKWYDLVSTADNPVTMSILVALRDSLFFSAGLYESPLKLLIADIW</sequence>
<evidence type="ECO:0000313" key="2">
    <source>
        <dbReference type="EMBL" id="PNY06124.1"/>
    </source>
</evidence>
<dbReference type="STRING" id="57577.A0A2K3P8X7"/>
<reference evidence="3 4" key="1">
    <citation type="journal article" date="2014" name="Am. J. Bot.">
        <title>Genome assembly and annotation for red clover (Trifolium pratense; Fabaceae).</title>
        <authorList>
            <person name="Istvanek J."/>
            <person name="Jaros M."/>
            <person name="Krenek A."/>
            <person name="Repkova J."/>
        </authorList>
    </citation>
    <scope>NUCLEOTIDE SEQUENCE [LARGE SCALE GENOMIC DNA]</scope>
    <source>
        <strain evidence="4">cv. Tatra</strain>
        <tissue evidence="3">Young leaves</tissue>
    </source>
</reference>
<dbReference type="InterPro" id="IPR006816">
    <property type="entry name" value="ELMO_dom"/>
</dbReference>
<dbReference type="EMBL" id="ASHM01001149">
    <property type="protein sequence ID" value="PNY06124.1"/>
    <property type="molecule type" value="Genomic_DNA"/>
</dbReference>
<dbReference type="PANTHER" id="PTHR12771:SF3">
    <property type="entry name" value="ELMO_CED-12 FAMILY PROTEIN"/>
    <property type="match status" value="1"/>
</dbReference>
<feature type="domain" description="ELMO" evidence="1">
    <location>
        <begin position="92"/>
        <end position="267"/>
    </location>
</feature>
<dbReference type="AlphaFoldDB" id="A0A2K3P8X7"/>
<dbReference type="Pfam" id="PF04727">
    <property type="entry name" value="ELMO_CED12"/>
    <property type="match status" value="1"/>
</dbReference>
<reference evidence="3 4" key="2">
    <citation type="journal article" date="2017" name="Front. Plant Sci.">
        <title>Gene Classification and Mining of Molecular Markers Useful in Red Clover (Trifolium pratense) Breeding.</title>
        <authorList>
            <person name="Istvanek J."/>
            <person name="Dluhosova J."/>
            <person name="Dluhos P."/>
            <person name="Patkova L."/>
            <person name="Nedelnik J."/>
            <person name="Repkova J."/>
        </authorList>
    </citation>
    <scope>NUCLEOTIDE SEQUENCE [LARGE SCALE GENOMIC DNA]</scope>
    <source>
        <strain evidence="4">cv. Tatra</strain>
        <tissue evidence="3">Young leaves</tissue>
    </source>
</reference>
<name>A0A2K3P8X7_TRIPR</name>
<dbReference type="InterPro" id="IPR050868">
    <property type="entry name" value="ELMO_domain-containing"/>
</dbReference>
<dbReference type="PANTHER" id="PTHR12771">
    <property type="entry name" value="ENGULFMENT AND CELL MOTILITY"/>
    <property type="match status" value="1"/>
</dbReference>
<evidence type="ECO:0000313" key="4">
    <source>
        <dbReference type="Proteomes" id="UP000236291"/>
    </source>
</evidence>
<proteinExistence type="predicted"/>
<dbReference type="Proteomes" id="UP000236291">
    <property type="component" value="Unassembled WGS sequence"/>
</dbReference>
<gene>
    <name evidence="2" type="ORF">L195_g002586</name>
    <name evidence="3" type="ORF">L195_g008355</name>
</gene>
<dbReference type="EMBL" id="ASHM01004754">
    <property type="protein sequence ID" value="PNY11741.1"/>
    <property type="molecule type" value="Genomic_DNA"/>
</dbReference>
<evidence type="ECO:0000313" key="3">
    <source>
        <dbReference type="EMBL" id="PNY11741.1"/>
    </source>
</evidence>
<dbReference type="PROSITE" id="PS51335">
    <property type="entry name" value="ELMO"/>
    <property type="match status" value="1"/>
</dbReference>
<comment type="caution">
    <text evidence="3">The sequence shown here is derived from an EMBL/GenBank/DDBJ whole genome shotgun (WGS) entry which is preliminary data.</text>
</comment>
<accession>A0A2K3P8X7</accession>